<keyword evidence="1" id="KW-0812">Transmembrane</keyword>
<dbReference type="Proteomes" id="UP000261739">
    <property type="component" value="Unassembled WGS sequence"/>
</dbReference>
<gene>
    <name evidence="2" type="ORF">DIW82_04915</name>
</gene>
<dbReference type="STRING" id="863239.GCA_000213935_00149"/>
<evidence type="ECO:0000313" key="2">
    <source>
        <dbReference type="EMBL" id="HCT14141.1"/>
    </source>
</evidence>
<dbReference type="EMBL" id="DQID01000137">
    <property type="protein sequence ID" value="HCT14141.1"/>
    <property type="molecule type" value="Genomic_DNA"/>
</dbReference>
<comment type="caution">
    <text evidence="2">The sequence shown here is derived from an EMBL/GenBank/DDBJ whole genome shotgun (WGS) entry which is preliminary data.</text>
</comment>
<feature type="transmembrane region" description="Helical" evidence="1">
    <location>
        <begin position="6"/>
        <end position="26"/>
    </location>
</feature>
<proteinExistence type="predicted"/>
<dbReference type="AlphaFoldDB" id="A0A3D4SYR9"/>
<protein>
    <submittedName>
        <fullName evidence="2">Uncharacterized protein</fullName>
    </submittedName>
</protein>
<evidence type="ECO:0000256" key="1">
    <source>
        <dbReference type="SAM" id="Phobius"/>
    </source>
</evidence>
<keyword evidence="1" id="KW-1133">Transmembrane helix</keyword>
<organism evidence="2 3">
    <name type="scientific">Corynebacterium nuruki</name>
    <dbReference type="NCBI Taxonomy" id="1032851"/>
    <lineage>
        <taxon>Bacteria</taxon>
        <taxon>Bacillati</taxon>
        <taxon>Actinomycetota</taxon>
        <taxon>Actinomycetes</taxon>
        <taxon>Mycobacteriales</taxon>
        <taxon>Corynebacteriaceae</taxon>
        <taxon>Corynebacterium</taxon>
    </lineage>
</organism>
<feature type="transmembrane region" description="Helical" evidence="1">
    <location>
        <begin position="38"/>
        <end position="60"/>
    </location>
</feature>
<evidence type="ECO:0000313" key="3">
    <source>
        <dbReference type="Proteomes" id="UP000261739"/>
    </source>
</evidence>
<accession>A0A3D4SYR9</accession>
<reference evidence="2 3" key="1">
    <citation type="journal article" date="2018" name="Nat. Biotechnol.">
        <title>A standardized bacterial taxonomy based on genome phylogeny substantially revises the tree of life.</title>
        <authorList>
            <person name="Parks D.H."/>
            <person name="Chuvochina M."/>
            <person name="Waite D.W."/>
            <person name="Rinke C."/>
            <person name="Skarshewski A."/>
            <person name="Chaumeil P.A."/>
            <person name="Hugenholtz P."/>
        </authorList>
    </citation>
    <scope>NUCLEOTIDE SEQUENCE [LARGE SCALE GENOMIC DNA]</scope>
    <source>
        <strain evidence="2">UBA11247</strain>
    </source>
</reference>
<name>A0A3D4SYR9_9CORY</name>
<keyword evidence="1" id="KW-0472">Membrane</keyword>
<sequence>MTVDTGVLVTMASVFIGFLLFGGAYASYEHKRPPRVIWGLFAVAVVFITLVPLGIAVFWAS</sequence>